<dbReference type="OrthoDB" id="5983572at2759"/>
<dbReference type="SUPFAM" id="SSF57414">
    <property type="entry name" value="Hairpin loop containing domain-like"/>
    <property type="match status" value="3"/>
</dbReference>
<evidence type="ECO:0000313" key="1">
    <source>
        <dbReference type="EMBL" id="CAH1780145.1"/>
    </source>
</evidence>
<organism evidence="1 2">
    <name type="scientific">Owenia fusiformis</name>
    <name type="common">Polychaete worm</name>
    <dbReference type="NCBI Taxonomy" id="6347"/>
    <lineage>
        <taxon>Eukaryota</taxon>
        <taxon>Metazoa</taxon>
        <taxon>Spiralia</taxon>
        <taxon>Lophotrochozoa</taxon>
        <taxon>Annelida</taxon>
        <taxon>Polychaeta</taxon>
        <taxon>Sedentaria</taxon>
        <taxon>Canalipalpata</taxon>
        <taxon>Sabellida</taxon>
        <taxon>Oweniida</taxon>
        <taxon>Oweniidae</taxon>
        <taxon>Owenia</taxon>
    </lineage>
</organism>
<protein>
    <submittedName>
        <fullName evidence="1">Uncharacterized protein</fullName>
    </submittedName>
</protein>
<sequence>DTDAKVTQNTPNVLSCTERRTFWLSWENGLVQLGSGLVKGSSSMLIQWQDTDAMFRPRHMAVSTEQGTKGHWMFYNVEAAVDKFIQNEDQVDQVIETLTNLSRKSKEEPVSLLRFSNSRIDFDDDNVYFQATVQPLPIILEERRNKDYIVPSAQRLYGIIQDLVYSGQVDVQFKYGMRLGASEIRKVIPTDPNNFNDPYVRRFTKDASRVLFVDKWTVDTGLTIQKCAMRCLTETRIKCESFDYCSNVGECMLSDKHRADGENTGSYRNHSYCDHYSKSYIALNFEKAPGRVLTTFPGETKIYSGLSAESCAKVCIDETHFKCESFDYCPSSVSCTLNTRHKDSTNAVMVNRTDCSHYSKAFLGKFREDPASYLIGYEETVIHGIGKEACARTCLQETSFNCRSFNYCPTDDGKGTPSCLLNTHTKADVRGDKFVSDPNCSYSERVDAQSVAIRPKTLQYSSGQMAGLGIGMLLLGTLTGTGILFALVFFLRR</sequence>
<dbReference type="AlphaFoldDB" id="A0A8J1Y8R0"/>
<accession>A0A8J1Y8R0</accession>
<dbReference type="GO" id="GO:0009653">
    <property type="term" value="P:anatomical structure morphogenesis"/>
    <property type="evidence" value="ECO:0007669"/>
    <property type="project" value="TreeGrafter"/>
</dbReference>
<name>A0A8J1Y8R0_OWEFU</name>
<dbReference type="Pfam" id="PF00024">
    <property type="entry name" value="PAN_1"/>
    <property type="match status" value="3"/>
</dbReference>
<dbReference type="PROSITE" id="PS50948">
    <property type="entry name" value="PAN"/>
    <property type="match status" value="2"/>
</dbReference>
<gene>
    <name evidence="1" type="ORF">OFUS_LOCUS6875</name>
</gene>
<dbReference type="Gene3D" id="3.50.4.10">
    <property type="entry name" value="Hepatocyte Growth Factor"/>
    <property type="match status" value="3"/>
</dbReference>
<dbReference type="CDD" id="cd01099">
    <property type="entry name" value="PAN_AP_HGF"/>
    <property type="match status" value="3"/>
</dbReference>
<evidence type="ECO:0000313" key="2">
    <source>
        <dbReference type="Proteomes" id="UP000749559"/>
    </source>
</evidence>
<reference evidence="1" key="1">
    <citation type="submission" date="2022-03" db="EMBL/GenBank/DDBJ databases">
        <authorList>
            <person name="Martin C."/>
        </authorList>
    </citation>
    <scope>NUCLEOTIDE SEQUENCE</scope>
</reference>
<dbReference type="InterPro" id="IPR052774">
    <property type="entry name" value="Celegans_DevNeuronal_Protein"/>
</dbReference>
<dbReference type="SMART" id="SM00473">
    <property type="entry name" value="PAN_AP"/>
    <property type="match status" value="3"/>
</dbReference>
<dbReference type="PANTHER" id="PTHR47327:SF1">
    <property type="entry name" value="RE15579P"/>
    <property type="match status" value="1"/>
</dbReference>
<dbReference type="InterPro" id="IPR022041">
    <property type="entry name" value="Methyltransf_FA"/>
</dbReference>
<dbReference type="PANTHER" id="PTHR47327">
    <property type="entry name" value="FI18240P1-RELATED"/>
    <property type="match status" value="1"/>
</dbReference>
<proteinExistence type="predicted"/>
<feature type="non-terminal residue" evidence="1">
    <location>
        <position position="1"/>
    </location>
</feature>
<keyword evidence="2" id="KW-1185">Reference proteome</keyword>
<dbReference type="Pfam" id="PF12248">
    <property type="entry name" value="Methyltransf_FA"/>
    <property type="match status" value="1"/>
</dbReference>
<dbReference type="Proteomes" id="UP000749559">
    <property type="component" value="Unassembled WGS sequence"/>
</dbReference>
<dbReference type="InterPro" id="IPR003609">
    <property type="entry name" value="Pan_app"/>
</dbReference>
<dbReference type="EMBL" id="CAIIXF020000003">
    <property type="protein sequence ID" value="CAH1780145.1"/>
    <property type="molecule type" value="Genomic_DNA"/>
</dbReference>
<comment type="caution">
    <text evidence="1">The sequence shown here is derived from an EMBL/GenBank/DDBJ whole genome shotgun (WGS) entry which is preliminary data.</text>
</comment>